<dbReference type="Gene3D" id="3.40.50.12370">
    <property type="match status" value="1"/>
</dbReference>
<dbReference type="PANTHER" id="PTHR46268">
    <property type="entry name" value="STRESS RESPONSE PROTEIN NHAX"/>
    <property type="match status" value="1"/>
</dbReference>
<keyword evidence="3" id="KW-1185">Reference proteome</keyword>
<organism evidence="2 3">
    <name type="scientific">Roseovarius phycicola</name>
    <dbReference type="NCBI Taxonomy" id="3080976"/>
    <lineage>
        <taxon>Bacteria</taxon>
        <taxon>Pseudomonadati</taxon>
        <taxon>Pseudomonadota</taxon>
        <taxon>Alphaproteobacteria</taxon>
        <taxon>Rhodobacterales</taxon>
        <taxon>Roseobacteraceae</taxon>
        <taxon>Roseovarius</taxon>
    </lineage>
</organism>
<dbReference type="PANTHER" id="PTHR46268:SF15">
    <property type="entry name" value="UNIVERSAL STRESS PROTEIN HP_0031"/>
    <property type="match status" value="1"/>
</dbReference>
<evidence type="ECO:0000313" key="2">
    <source>
        <dbReference type="EMBL" id="WWR45787.1"/>
    </source>
</evidence>
<reference evidence="2 3" key="1">
    <citation type="submission" date="2023-10" db="EMBL/GenBank/DDBJ databases">
        <title>Roseovarius strain S88 nov., isolated from a marine algae.</title>
        <authorList>
            <person name="Lee M.W."/>
            <person name="Lee J.K."/>
            <person name="Kim J.M."/>
            <person name="Choi D.G."/>
            <person name="Baek J.H."/>
            <person name="Bayburt H."/>
            <person name="Jung J.J."/>
            <person name="Han D.M."/>
            <person name="Jeon C.O."/>
        </authorList>
    </citation>
    <scope>NUCLEOTIDE SEQUENCE [LARGE SCALE GENOMIC DNA]</scope>
    <source>
        <strain evidence="2 3">S88</strain>
    </source>
</reference>
<evidence type="ECO:0000256" key="1">
    <source>
        <dbReference type="ARBA" id="ARBA00008791"/>
    </source>
</evidence>
<evidence type="ECO:0000313" key="3">
    <source>
        <dbReference type="Proteomes" id="UP001364156"/>
    </source>
</evidence>
<name>A0ABZ2HF10_9RHOB</name>
<protein>
    <submittedName>
        <fullName evidence="2">Universal stress protein</fullName>
    </submittedName>
</protein>
<sequence length="286" mass="30838">MACALHQITLPVRGDGKGDNVFAHAAVLAKRFGAHVQVVHCRPAAQDLMPYGVVVPNFLRKQLEDVSRNMADVTEETLREEFTALAEKFGLPVQLPARGQANTSFLEYTGKQADAVRHYGRLADLICVPKPDKSTNLGYNTLKSALFSSARPVMMCPEVEAVAPDLGRHVCIGWNGSLEATRALAMAMPLIEAAEAVTILTAGQDAHATSAEELVNYLDVRGVSARINSFEKDGNVGRKLLDHCASEGGDLLVMGAYHDSYERESIFGGNTQTVVEAAEIPIVLAH</sequence>
<gene>
    <name evidence="2" type="ORF">RZ517_13485</name>
</gene>
<dbReference type="CDD" id="cd00293">
    <property type="entry name" value="USP-like"/>
    <property type="match status" value="1"/>
</dbReference>
<proteinExistence type="inferred from homology"/>
<comment type="similarity">
    <text evidence="1">Belongs to the universal stress protein A family.</text>
</comment>
<dbReference type="RefSeq" id="WP_338548703.1">
    <property type="nucleotide sequence ID" value="NZ_CP146069.1"/>
</dbReference>
<dbReference type="EMBL" id="CP146069">
    <property type="protein sequence ID" value="WWR45787.1"/>
    <property type="molecule type" value="Genomic_DNA"/>
</dbReference>
<dbReference type="SUPFAM" id="SSF52402">
    <property type="entry name" value="Adenine nucleotide alpha hydrolases-like"/>
    <property type="match status" value="2"/>
</dbReference>
<accession>A0ABZ2HF10</accession>
<dbReference type="Proteomes" id="UP001364156">
    <property type="component" value="Chromosome"/>
</dbReference>